<dbReference type="AlphaFoldDB" id="A0A9D7SC41"/>
<keyword evidence="1" id="KW-0732">Signal</keyword>
<accession>A0A9D7SC41</accession>
<sequence length="110" mass="11993">MYKLFFLFVLFLEFGMTTVDATFRTIDQPTEVAKVLGFGEPIRSGLAAHYNVMSANITVVKIANRSYTFSVSGGDSGSISVVLEGMINKAYVTNTSGTFVMVIEDDADPF</sequence>
<gene>
    <name evidence="2" type="ORF">IPO85_20740</name>
</gene>
<comment type="caution">
    <text evidence="2">The sequence shown here is derived from an EMBL/GenBank/DDBJ whole genome shotgun (WGS) entry which is preliminary data.</text>
</comment>
<name>A0A9D7SC41_9BACT</name>
<protein>
    <submittedName>
        <fullName evidence="2">Uncharacterized protein</fullName>
    </submittedName>
</protein>
<feature type="chain" id="PRO_5039551222" evidence="1">
    <location>
        <begin position="22"/>
        <end position="110"/>
    </location>
</feature>
<evidence type="ECO:0000313" key="3">
    <source>
        <dbReference type="Proteomes" id="UP000808349"/>
    </source>
</evidence>
<evidence type="ECO:0000313" key="2">
    <source>
        <dbReference type="EMBL" id="MBK9719897.1"/>
    </source>
</evidence>
<reference evidence="2 3" key="1">
    <citation type="submission" date="2020-10" db="EMBL/GenBank/DDBJ databases">
        <title>Connecting structure to function with the recovery of over 1000 high-quality activated sludge metagenome-assembled genomes encoding full-length rRNA genes using long-read sequencing.</title>
        <authorList>
            <person name="Singleton C.M."/>
            <person name="Petriglieri F."/>
            <person name="Kristensen J.M."/>
            <person name="Kirkegaard R.H."/>
            <person name="Michaelsen T.Y."/>
            <person name="Andersen M.H."/>
            <person name="Karst S.M."/>
            <person name="Dueholm M.S."/>
            <person name="Nielsen P.H."/>
            <person name="Albertsen M."/>
        </authorList>
    </citation>
    <scope>NUCLEOTIDE SEQUENCE [LARGE SCALE GENOMIC DNA]</scope>
    <source>
        <strain evidence="2">Ribe_18-Q3-R11-54_BAT3C.373</strain>
    </source>
</reference>
<feature type="signal peptide" evidence="1">
    <location>
        <begin position="1"/>
        <end position="21"/>
    </location>
</feature>
<organism evidence="2 3">
    <name type="scientific">Candidatus Defluviibacterium haderslevense</name>
    <dbReference type="NCBI Taxonomy" id="2981993"/>
    <lineage>
        <taxon>Bacteria</taxon>
        <taxon>Pseudomonadati</taxon>
        <taxon>Bacteroidota</taxon>
        <taxon>Saprospiria</taxon>
        <taxon>Saprospirales</taxon>
        <taxon>Saprospiraceae</taxon>
        <taxon>Candidatus Defluviibacterium</taxon>
    </lineage>
</organism>
<dbReference type="EMBL" id="JADKFW010000021">
    <property type="protein sequence ID" value="MBK9719897.1"/>
    <property type="molecule type" value="Genomic_DNA"/>
</dbReference>
<evidence type="ECO:0000256" key="1">
    <source>
        <dbReference type="SAM" id="SignalP"/>
    </source>
</evidence>
<proteinExistence type="predicted"/>
<dbReference type="Proteomes" id="UP000808349">
    <property type="component" value="Unassembled WGS sequence"/>
</dbReference>